<dbReference type="GO" id="GO:1903457">
    <property type="term" value="P:lactate catabolic process"/>
    <property type="evidence" value="ECO:0007669"/>
    <property type="project" value="TreeGrafter"/>
</dbReference>
<dbReference type="AlphaFoldDB" id="A0A1J5RKH9"/>
<dbReference type="PANTHER" id="PTHR11748">
    <property type="entry name" value="D-LACTATE DEHYDROGENASE"/>
    <property type="match status" value="1"/>
</dbReference>
<reference evidence="5" key="1">
    <citation type="submission" date="2016-10" db="EMBL/GenBank/DDBJ databases">
        <title>Sequence of Gallionella enrichment culture.</title>
        <authorList>
            <person name="Poehlein A."/>
            <person name="Muehling M."/>
            <person name="Daniel R."/>
        </authorList>
    </citation>
    <scope>NUCLEOTIDE SEQUENCE</scope>
</reference>
<dbReference type="InterPro" id="IPR016170">
    <property type="entry name" value="Cytok_DH_C_sf"/>
</dbReference>
<dbReference type="InterPro" id="IPR006094">
    <property type="entry name" value="Oxid_FAD_bind_N"/>
</dbReference>
<keyword evidence="3" id="KW-0274">FAD</keyword>
<dbReference type="GO" id="GO:0004458">
    <property type="term" value="F:D-lactate dehydrogenase (cytochrome) activity"/>
    <property type="evidence" value="ECO:0007669"/>
    <property type="project" value="TreeGrafter"/>
</dbReference>
<evidence type="ECO:0000256" key="3">
    <source>
        <dbReference type="ARBA" id="ARBA00022827"/>
    </source>
</evidence>
<evidence type="ECO:0000256" key="1">
    <source>
        <dbReference type="ARBA" id="ARBA00008000"/>
    </source>
</evidence>
<dbReference type="EC" id="1.17.99.1" evidence="5"/>
<accession>A0A1J5RKH9</accession>
<dbReference type="Gene3D" id="3.40.462.10">
    <property type="entry name" value="FAD-linked oxidases, C-terminal domain"/>
    <property type="match status" value="1"/>
</dbReference>
<name>A0A1J5RKH9_9ZZZZ</name>
<dbReference type="GO" id="GO:0008720">
    <property type="term" value="F:D-lactate dehydrogenase (NAD+) activity"/>
    <property type="evidence" value="ECO:0007669"/>
    <property type="project" value="TreeGrafter"/>
</dbReference>
<feature type="domain" description="FAD-binding PCMH-type" evidence="4">
    <location>
        <begin position="36"/>
        <end position="223"/>
    </location>
</feature>
<sequence length="532" mass="57850">MDFDHALRDWAVLLGQSRVLDAAAAQAGYGSCTTGIKRRLAGALRPHERAQIPEVVAIAARFKVPLYPISTGHNWGYGTALPATDDCVILDLSGLDRIVDFDPGNGLLTVEPGVTQGQLANFLDQGGHPYLVPVTGAGPSCSLIGNALERGYGITPHADHFAAVMTLEAVLPDGRVYRSALSGMNGEPLDRAFKWGIGPYLDGIFSQSGFGIVTEMSIALARRPDGIKAFLFGLKRAEQLGELVERVREVLARYPGVVGGINLMNAHRVLAMAVPYPGDRLGADGLVPAGLLSELSRDNQVNPWTGFGTLYGSSGVVAAAQREIRALLKPLASRLIFVGPSGARTLARLGRLLPGRYRSKFARSLEMLERSLQLVAGRPNETALPLCYWLSGKRAPDDAAMDPARDACGVIWYAPLVPMQPERVAAYLRMVTAIMREYRLEPLITLTSVSERCFDSTVPLLFNLDSEQSRENAGRCYWALLEAGRSQGFLPYRVGIQTMSWLSANDTTYWQLVREIKKTLDPDAILSPGRYV</sequence>
<dbReference type="InterPro" id="IPR036318">
    <property type="entry name" value="FAD-bd_PCMH-like_sf"/>
</dbReference>
<dbReference type="SUPFAM" id="SSF56176">
    <property type="entry name" value="FAD-binding/transporter-associated domain-like"/>
    <property type="match status" value="1"/>
</dbReference>
<dbReference type="EMBL" id="MLJW01000147">
    <property type="protein sequence ID" value="OIQ96542.1"/>
    <property type="molecule type" value="Genomic_DNA"/>
</dbReference>
<dbReference type="Gene3D" id="3.30.43.10">
    <property type="entry name" value="Uridine Diphospho-n-acetylenolpyruvylglucosamine Reductase, domain 2"/>
    <property type="match status" value="1"/>
</dbReference>
<dbReference type="Gene3D" id="3.30.465.10">
    <property type="match status" value="1"/>
</dbReference>
<evidence type="ECO:0000256" key="2">
    <source>
        <dbReference type="ARBA" id="ARBA00022630"/>
    </source>
</evidence>
<protein>
    <submittedName>
        <fullName evidence="5">4-cresol dehydrogenase [hydroxylating] flavoprotein subunit</fullName>
        <ecNumber evidence="5">1.17.99.1</ecNumber>
    </submittedName>
</protein>
<comment type="similarity">
    <text evidence="1">Belongs to the FAD-binding oxidoreductase/transferase type 4 family.</text>
</comment>
<dbReference type="InterPro" id="IPR016166">
    <property type="entry name" value="FAD-bd_PCMH"/>
</dbReference>
<dbReference type="InterPro" id="IPR016169">
    <property type="entry name" value="FAD-bd_PCMH_sub2"/>
</dbReference>
<evidence type="ECO:0000313" key="5">
    <source>
        <dbReference type="EMBL" id="OIQ96542.1"/>
    </source>
</evidence>
<keyword evidence="5" id="KW-0560">Oxidoreductase</keyword>
<dbReference type="PROSITE" id="PS51387">
    <property type="entry name" value="FAD_PCMH"/>
    <property type="match status" value="1"/>
</dbReference>
<gene>
    <name evidence="5" type="primary">pchF</name>
    <name evidence="5" type="ORF">GALL_214790</name>
</gene>
<organism evidence="5">
    <name type="scientific">mine drainage metagenome</name>
    <dbReference type="NCBI Taxonomy" id="410659"/>
    <lineage>
        <taxon>unclassified sequences</taxon>
        <taxon>metagenomes</taxon>
        <taxon>ecological metagenomes</taxon>
    </lineage>
</organism>
<dbReference type="Gene3D" id="1.10.45.10">
    <property type="entry name" value="Vanillyl-alcohol Oxidase, Chain A, domain 4"/>
    <property type="match status" value="1"/>
</dbReference>
<keyword evidence="2" id="KW-0285">Flavoprotein</keyword>
<comment type="caution">
    <text evidence="5">The sequence shown here is derived from an EMBL/GenBank/DDBJ whole genome shotgun (WGS) entry which is preliminary data.</text>
</comment>
<dbReference type="Pfam" id="PF01565">
    <property type="entry name" value="FAD_binding_4"/>
    <property type="match status" value="1"/>
</dbReference>
<dbReference type="InterPro" id="IPR016167">
    <property type="entry name" value="FAD-bd_PCMH_sub1"/>
</dbReference>
<dbReference type="InterPro" id="IPR016171">
    <property type="entry name" value="Vanillyl_alc_oxidase_C-sub2"/>
</dbReference>
<dbReference type="SUPFAM" id="SSF55103">
    <property type="entry name" value="FAD-linked oxidases, C-terminal domain"/>
    <property type="match status" value="1"/>
</dbReference>
<dbReference type="PANTHER" id="PTHR11748:SF111">
    <property type="entry name" value="D-LACTATE DEHYDROGENASE, MITOCHONDRIAL-RELATED"/>
    <property type="match status" value="1"/>
</dbReference>
<dbReference type="GO" id="GO:0071949">
    <property type="term" value="F:FAD binding"/>
    <property type="evidence" value="ECO:0007669"/>
    <property type="project" value="InterPro"/>
</dbReference>
<dbReference type="InterPro" id="IPR016164">
    <property type="entry name" value="FAD-linked_Oxase-like_C"/>
</dbReference>
<proteinExistence type="inferred from homology"/>
<evidence type="ECO:0000259" key="4">
    <source>
        <dbReference type="PROSITE" id="PS51387"/>
    </source>
</evidence>